<feature type="signal peptide" evidence="3">
    <location>
        <begin position="1"/>
        <end position="26"/>
    </location>
</feature>
<name>B8FN93_DESAL</name>
<evidence type="ECO:0000256" key="2">
    <source>
        <dbReference type="SAM" id="Phobius"/>
    </source>
</evidence>
<feature type="transmembrane region" description="Helical" evidence="2">
    <location>
        <begin position="586"/>
        <end position="603"/>
    </location>
</feature>
<keyword evidence="5" id="KW-1185">Reference proteome</keyword>
<protein>
    <submittedName>
        <fullName evidence="4">Periplasmic component of the Tol biopolymer transport system-like protein</fullName>
    </submittedName>
</protein>
<dbReference type="KEGG" id="dal:Dalk_4383"/>
<reference evidence="4 5" key="1">
    <citation type="journal article" date="2012" name="Environ. Microbiol.">
        <title>The genome sequence of Desulfatibacillum alkenivorans AK-01: a blueprint for anaerobic alkane oxidation.</title>
        <authorList>
            <person name="Callaghan A.V."/>
            <person name="Morris B.E."/>
            <person name="Pereira I.A."/>
            <person name="McInerney M.J."/>
            <person name="Austin R.N."/>
            <person name="Groves J.T."/>
            <person name="Kukor J.J."/>
            <person name="Suflita J.M."/>
            <person name="Young L.Y."/>
            <person name="Zylstra G.J."/>
            <person name="Wawrik B."/>
        </authorList>
    </citation>
    <scope>NUCLEOTIDE SEQUENCE [LARGE SCALE GENOMIC DNA]</scope>
    <source>
        <strain evidence="4 5">AK-01</strain>
    </source>
</reference>
<dbReference type="Proteomes" id="UP000000739">
    <property type="component" value="Chromosome"/>
</dbReference>
<keyword evidence="2" id="KW-0812">Transmembrane</keyword>
<gene>
    <name evidence="4" type="ordered locus">Dalk_4383</name>
</gene>
<dbReference type="InterPro" id="IPR011659">
    <property type="entry name" value="WD40"/>
</dbReference>
<dbReference type="PANTHER" id="PTHR36842">
    <property type="entry name" value="PROTEIN TOLB HOMOLOG"/>
    <property type="match status" value="1"/>
</dbReference>
<evidence type="ECO:0000256" key="1">
    <source>
        <dbReference type="ARBA" id="ARBA00009820"/>
    </source>
</evidence>
<organism evidence="4 5">
    <name type="scientific">Desulfatibacillum aliphaticivorans</name>
    <dbReference type="NCBI Taxonomy" id="218208"/>
    <lineage>
        <taxon>Bacteria</taxon>
        <taxon>Pseudomonadati</taxon>
        <taxon>Thermodesulfobacteriota</taxon>
        <taxon>Desulfobacteria</taxon>
        <taxon>Desulfobacterales</taxon>
        <taxon>Desulfatibacillaceae</taxon>
        <taxon>Desulfatibacillum</taxon>
    </lineage>
</organism>
<dbReference type="RefSeq" id="WP_015949108.1">
    <property type="nucleotide sequence ID" value="NC_011768.1"/>
</dbReference>
<comment type="similarity">
    <text evidence="1">Belongs to the TolB family.</text>
</comment>
<proteinExistence type="inferred from homology"/>
<dbReference type="SUPFAM" id="SSF69304">
    <property type="entry name" value="Tricorn protease N-terminal domain"/>
    <property type="match status" value="1"/>
</dbReference>
<dbReference type="HOGENOM" id="CLU_447402_0_0_7"/>
<evidence type="ECO:0000256" key="3">
    <source>
        <dbReference type="SAM" id="SignalP"/>
    </source>
</evidence>
<dbReference type="Pfam" id="PF07676">
    <property type="entry name" value="PD40"/>
    <property type="match status" value="1"/>
</dbReference>
<dbReference type="EMBL" id="CP001322">
    <property type="protein sequence ID" value="ACL06062.1"/>
    <property type="molecule type" value="Genomic_DNA"/>
</dbReference>
<evidence type="ECO:0000313" key="5">
    <source>
        <dbReference type="Proteomes" id="UP000000739"/>
    </source>
</evidence>
<keyword evidence="3" id="KW-0732">Signal</keyword>
<sequence>MKRGFKCALVRALILLLILGPISGWAADSSEDWGLDGAVTDTEGLVVNILELSTEYDSAYPGWGNWNWSSDGAKIVYQVDDSNLSNSSEICVINADGTGFTRLTDNDRCDSHASFVWPNNAKVVFQRNVASSGNGEIWIVNVDGSNPTSLTQAHNGPMGGASAGENNPMVSPDGTKVAFRGCVPASDGYAHLFVMDIDGANVKDVAAYNDRIIDISHHCWSPDSKWVCFKACDESVGDARIFKVKADGTAAPVKLSPADDAMPAAWNDWFCQNWPRWSPDGKWISTSLYTGENYNDKKIVIMDSDGQNMKTIMAQDGDDDGDNYDWIHQSGTWSPDSKWLVYSMNTVAEGDTALCISNVDNGAFYQLTKDYEDCQPRWSPSPKNKPGSILFKGHSGGDGLFLLNLAPWALDEISASGRSDFASCGSTSWSQAGICLDVDLGAGGEEPIFIGALYDGNPTPQNFDGTFWDLYCPDPTNVVSVTLGLYFNGYYPGMGFYWFDEDANNWDELDPLMCEVTEGLYLRSGITYTAVISMTLTSVTTPSLEQLTGTVFAAGSIPEDDDIFDWAGKDDLDCFVKSVDGGKTSAAPYALLFLGLAMGFAFFNRPASRK</sequence>
<dbReference type="Gene3D" id="2.120.10.30">
    <property type="entry name" value="TolB, C-terminal domain"/>
    <property type="match status" value="3"/>
</dbReference>
<dbReference type="SUPFAM" id="SSF82171">
    <property type="entry name" value="DPP6 N-terminal domain-like"/>
    <property type="match status" value="1"/>
</dbReference>
<accession>B8FN93</accession>
<feature type="chain" id="PRO_5002872507" evidence="3">
    <location>
        <begin position="27"/>
        <end position="610"/>
    </location>
</feature>
<keyword evidence="2" id="KW-0472">Membrane</keyword>
<dbReference type="PANTHER" id="PTHR36842:SF1">
    <property type="entry name" value="PROTEIN TOLB"/>
    <property type="match status" value="1"/>
</dbReference>
<dbReference type="InterPro" id="IPR011042">
    <property type="entry name" value="6-blade_b-propeller_TolB-like"/>
</dbReference>
<keyword evidence="2" id="KW-1133">Transmembrane helix</keyword>
<dbReference type="AlphaFoldDB" id="B8FN93"/>
<dbReference type="eggNOG" id="COG0823">
    <property type="taxonomic scope" value="Bacteria"/>
</dbReference>
<evidence type="ECO:0000313" key="4">
    <source>
        <dbReference type="EMBL" id="ACL06062.1"/>
    </source>
</evidence>